<evidence type="ECO:0000256" key="1">
    <source>
        <dbReference type="SAM" id="SignalP"/>
    </source>
</evidence>
<accession>A0A9P6QTL4</accession>
<feature type="non-terminal residue" evidence="2">
    <location>
        <position position="53"/>
    </location>
</feature>
<comment type="caution">
    <text evidence="2">The sequence shown here is derived from an EMBL/GenBank/DDBJ whole genome shotgun (WGS) entry which is preliminary data.</text>
</comment>
<dbReference type="Proteomes" id="UP000823405">
    <property type="component" value="Unassembled WGS sequence"/>
</dbReference>
<reference evidence="2" key="1">
    <citation type="journal article" date="2020" name="Fungal Divers.">
        <title>Resolving the Mortierellaceae phylogeny through synthesis of multi-gene phylogenetics and phylogenomics.</title>
        <authorList>
            <person name="Vandepol N."/>
            <person name="Liber J."/>
            <person name="Desiro A."/>
            <person name="Na H."/>
            <person name="Kennedy M."/>
            <person name="Barry K."/>
            <person name="Grigoriev I.V."/>
            <person name="Miller A.N."/>
            <person name="O'Donnell K."/>
            <person name="Stajich J.E."/>
            <person name="Bonito G."/>
        </authorList>
    </citation>
    <scope>NUCLEOTIDE SEQUENCE</scope>
    <source>
        <strain evidence="2">NVP60</strain>
    </source>
</reference>
<proteinExistence type="predicted"/>
<dbReference type="AlphaFoldDB" id="A0A9P6QTL4"/>
<feature type="chain" id="PRO_5040467722" evidence="1">
    <location>
        <begin position="22"/>
        <end position="53"/>
    </location>
</feature>
<gene>
    <name evidence="2" type="ORF">BGZ97_004529</name>
</gene>
<evidence type="ECO:0000313" key="3">
    <source>
        <dbReference type="Proteomes" id="UP000823405"/>
    </source>
</evidence>
<keyword evidence="3" id="KW-1185">Reference proteome</keyword>
<feature type="signal peptide" evidence="1">
    <location>
        <begin position="1"/>
        <end position="21"/>
    </location>
</feature>
<keyword evidence="1" id="KW-0732">Signal</keyword>
<evidence type="ECO:0000313" key="2">
    <source>
        <dbReference type="EMBL" id="KAG0296446.1"/>
    </source>
</evidence>
<dbReference type="EMBL" id="JAAAIN010002140">
    <property type="protein sequence ID" value="KAG0296446.1"/>
    <property type="molecule type" value="Genomic_DNA"/>
</dbReference>
<protein>
    <submittedName>
        <fullName evidence="2">Uncharacterized protein</fullName>
    </submittedName>
</protein>
<name>A0A9P6QTL4_9FUNG</name>
<organism evidence="2 3">
    <name type="scientific">Linnemannia gamsii</name>
    <dbReference type="NCBI Taxonomy" id="64522"/>
    <lineage>
        <taxon>Eukaryota</taxon>
        <taxon>Fungi</taxon>
        <taxon>Fungi incertae sedis</taxon>
        <taxon>Mucoromycota</taxon>
        <taxon>Mortierellomycotina</taxon>
        <taxon>Mortierellomycetes</taxon>
        <taxon>Mortierellales</taxon>
        <taxon>Mortierellaceae</taxon>
        <taxon>Linnemannia</taxon>
    </lineage>
</organism>
<sequence length="53" mass="5781">MVKFLSSSLTVLVLTLAVVKAQTTATIDIKNYPAVNQIPPVNSPEVQAWLKEL</sequence>